<dbReference type="AlphaFoldDB" id="A0A921K0L9"/>
<keyword evidence="1" id="KW-0396">Initiation factor</keyword>
<sequence>MIEKKPAPSNSRLKYSHMSFKENFVLNSEFKVSIDRITIVADFLTQKFDRIARDEFLKYPFIVPSGDGFKVIDNSATSVNNEGNDIVEQVAYINVPRFQQNKIRIDFNPNHSMETEAGEWLLNFIAGLEVKHFTRCDIAFDIFNYEDVSKYRLWNFGQSQNLYLDRNLKLETAYFGAPSSSKQVRMYNKLIEQKKRHKEVPINIDSWWRLELQLRSKSVLNYPAEVKDMLANFYYPNWESVKNPSQKAIVYAMYKEPSIYAGVSKATQQRWRRIFKTSSHHNELSVILAKVFVENLNSLDYQLHSILNRFDVEM</sequence>
<gene>
    <name evidence="1" type="ORF">K8V00_06350</name>
</gene>
<reference evidence="1" key="1">
    <citation type="journal article" date="2021" name="PeerJ">
        <title>Extensive microbial diversity within the chicken gut microbiome revealed by metagenomics and culture.</title>
        <authorList>
            <person name="Gilroy R."/>
            <person name="Ravi A."/>
            <person name="Getino M."/>
            <person name="Pursley I."/>
            <person name="Horton D.L."/>
            <person name="Alikhan N.F."/>
            <person name="Baker D."/>
            <person name="Gharbi K."/>
            <person name="Hall N."/>
            <person name="Watson M."/>
            <person name="Adriaenssens E.M."/>
            <person name="Foster-Nyarko E."/>
            <person name="Jarju S."/>
            <person name="Secka A."/>
            <person name="Antonio M."/>
            <person name="Oren A."/>
            <person name="Chaudhuri R.R."/>
            <person name="La Ragione R."/>
            <person name="Hildebrand F."/>
            <person name="Pallen M.J."/>
        </authorList>
    </citation>
    <scope>NUCLEOTIDE SEQUENCE</scope>
    <source>
        <strain evidence="1">CHK174-6876</strain>
    </source>
</reference>
<dbReference type="EMBL" id="DYXG01000062">
    <property type="protein sequence ID" value="HJE97224.1"/>
    <property type="molecule type" value="Genomic_DNA"/>
</dbReference>
<dbReference type="GO" id="GO:0003743">
    <property type="term" value="F:translation initiation factor activity"/>
    <property type="evidence" value="ECO:0007669"/>
    <property type="project" value="UniProtKB-KW"/>
</dbReference>
<protein>
    <submittedName>
        <fullName evidence="1">Replication initiation factor domain-containing protein</fullName>
    </submittedName>
</protein>
<evidence type="ECO:0000313" key="1">
    <source>
        <dbReference type="EMBL" id="HJE97224.1"/>
    </source>
</evidence>
<organism evidence="1 2">
    <name type="scientific">Ligilactobacillus acidipiscis</name>
    <dbReference type="NCBI Taxonomy" id="89059"/>
    <lineage>
        <taxon>Bacteria</taxon>
        <taxon>Bacillati</taxon>
        <taxon>Bacillota</taxon>
        <taxon>Bacilli</taxon>
        <taxon>Lactobacillales</taxon>
        <taxon>Lactobacillaceae</taxon>
        <taxon>Ligilactobacillus</taxon>
    </lineage>
</organism>
<dbReference type="Proteomes" id="UP000707535">
    <property type="component" value="Unassembled WGS sequence"/>
</dbReference>
<reference evidence="1" key="2">
    <citation type="submission" date="2021-09" db="EMBL/GenBank/DDBJ databases">
        <authorList>
            <person name="Gilroy R."/>
        </authorList>
    </citation>
    <scope>NUCLEOTIDE SEQUENCE</scope>
    <source>
        <strain evidence="1">CHK174-6876</strain>
    </source>
</reference>
<comment type="caution">
    <text evidence="1">The sequence shown here is derived from an EMBL/GenBank/DDBJ whole genome shotgun (WGS) entry which is preliminary data.</text>
</comment>
<proteinExistence type="predicted"/>
<name>A0A921K0L9_9LACO</name>
<keyword evidence="1" id="KW-0648">Protein biosynthesis</keyword>
<accession>A0A921K0L9</accession>
<evidence type="ECO:0000313" key="2">
    <source>
        <dbReference type="Proteomes" id="UP000707535"/>
    </source>
</evidence>